<proteinExistence type="predicted"/>
<dbReference type="Pfam" id="PF07209">
    <property type="entry name" value="DUF1415"/>
    <property type="match status" value="1"/>
</dbReference>
<evidence type="ECO:0000313" key="2">
    <source>
        <dbReference type="Proteomes" id="UP000318405"/>
    </source>
</evidence>
<dbReference type="InterPro" id="IPR009858">
    <property type="entry name" value="DUF1415"/>
</dbReference>
<name>A0A556ATZ5_9BURK</name>
<sequence>MTSPAHPDDAAVVTAVRHWLERAVIGLNLCPFARAVYVRDQVRLAVSDGTDARSVLSDLQAELLSLADTDPQTVDTTLVIVPAALHEFHDYTHCLADAERLLKRLKLRGIIQIASFHPDYCFGDAEPEDIGNYTNRAPYPIFHLLREDSVARAVHAIPDPDDIVEANQRRLREMGLDGWRRWMAGQG</sequence>
<dbReference type="Proteomes" id="UP000318405">
    <property type="component" value="Unassembled WGS sequence"/>
</dbReference>
<reference evidence="1 2" key="1">
    <citation type="submission" date="2019-07" db="EMBL/GenBank/DDBJ databases">
        <title>Qingshengfaniella alkalisoli gen. nov., sp. nov., isolated from saline soil.</title>
        <authorList>
            <person name="Xu L."/>
            <person name="Huang X.-X."/>
            <person name="Sun J.-Q."/>
        </authorList>
    </citation>
    <scope>NUCLEOTIDE SEQUENCE [LARGE SCALE GENOMIC DNA]</scope>
    <source>
        <strain evidence="1 2">DSM 27279</strain>
    </source>
</reference>
<protein>
    <submittedName>
        <fullName evidence="1">DUF1415 domain-containing protein</fullName>
    </submittedName>
</protein>
<accession>A0A556ATZ5</accession>
<dbReference type="EMBL" id="VLTJ01000016">
    <property type="protein sequence ID" value="TSH96418.1"/>
    <property type="molecule type" value="Genomic_DNA"/>
</dbReference>
<dbReference type="AlphaFoldDB" id="A0A556ATZ5"/>
<keyword evidence="2" id="KW-1185">Reference proteome</keyword>
<evidence type="ECO:0000313" key="1">
    <source>
        <dbReference type="EMBL" id="TSH96418.1"/>
    </source>
</evidence>
<dbReference type="RefSeq" id="WP_143947868.1">
    <property type="nucleotide sequence ID" value="NZ_BAABMB010000002.1"/>
</dbReference>
<comment type="caution">
    <text evidence="1">The sequence shown here is derived from an EMBL/GenBank/DDBJ whole genome shotgun (WGS) entry which is preliminary data.</text>
</comment>
<organism evidence="1 2">
    <name type="scientific">Verticiella sediminum</name>
    <dbReference type="NCBI Taxonomy" id="1247510"/>
    <lineage>
        <taxon>Bacteria</taxon>
        <taxon>Pseudomonadati</taxon>
        <taxon>Pseudomonadota</taxon>
        <taxon>Betaproteobacteria</taxon>
        <taxon>Burkholderiales</taxon>
        <taxon>Alcaligenaceae</taxon>
        <taxon>Verticiella</taxon>
    </lineage>
</organism>
<gene>
    <name evidence="1" type="ORF">FOZ76_09270</name>
</gene>
<dbReference type="OrthoDB" id="277390at2"/>